<name>A0ABY2GRW6_9HYPO</name>
<reference evidence="2 3" key="1">
    <citation type="submission" date="2018-01" db="EMBL/GenBank/DDBJ databases">
        <title>Genome characterization of the sugarcane-associated fungus Trichoderma ghanense CCMA-1212 and their application in lignocelulose bioconversion.</title>
        <authorList>
            <person name="Steindorff A.S."/>
            <person name="Mendes T.D."/>
            <person name="Vilela E.S.D."/>
            <person name="Rodrigues D.S."/>
            <person name="Formighieri E.F."/>
            <person name="Melo I.S."/>
            <person name="Favaro L.C.L."/>
        </authorList>
    </citation>
    <scope>NUCLEOTIDE SEQUENCE [LARGE SCALE GENOMIC DNA]</scope>
    <source>
        <strain evidence="2 3">CCMA-1212</strain>
    </source>
</reference>
<dbReference type="PANTHER" id="PTHR37012:SF2">
    <property type="entry name" value="BZIP DOMAIN-CONTAINING PROTEIN-RELATED"/>
    <property type="match status" value="1"/>
</dbReference>
<evidence type="ECO:0000313" key="3">
    <source>
        <dbReference type="Proteomes" id="UP001642720"/>
    </source>
</evidence>
<sequence>MQPAVLDQVFRRRVEKLRLTWLPSSTRTHPDRLAQPSLATAIVVEFGIRTPHTTTHTPAKTGLPRPGASRRWEWTGSGPCADAENGWPALGGQFSEHHHTFHMDLGSVRRGGSSPGAVDSAGSGSPLTIGEVIKHEAEAAAPSLTAAMARPAGSSGAAEATETPDAEEMENVTKKRKTGAGGRGVANLTPEQLAKKRANDREAQRAIRERTKNQIERLERRIQELEAQKPYQDLQVVVRAKEAIEAENVEIKRRLASIIGMLQPLVGPSEFTAWNSRPSHPVIQRHADIPGIGPTLPFNTAPIPVGTTNSIAYHHAASASSASPTGILVEPVRQAAPPPMQSWQSASSSTPPAPRTAGVAEAIDEGTQALLERQGQSLRHGLDFEQGRFDLNVVIDHTQAIPKLQRGLNGAQDSPEYHHVPMKHDWTQVNREFAPQARLTAWQPPIQIPAAVSDSTPAIVTPLGITRQSPTASQPGLGSGAGSGGSAPIIPTVPYNNARPAVLEPPPLGYTRPLLNCSPTCPLDALLLDFRSERLQRAAEGFQPHEVAGPRYPSVSSLLNPENSKYSHPVSKFFTDILTKFPEVSGLPEKVAILYLMFLFMRWQIAPTKENLERLPEWIHPLPCQFEVPHAAWMDFLPYPAMRERVIKAKNPDVFYFDNFFLPFTSTLTLSWPYEEAHTLLRNPDSDEIMINPVFESHMRNLNNWKLGRIFAESFPMLADTCQYRPDAGEQESAK</sequence>
<dbReference type="RefSeq" id="XP_073554873.1">
    <property type="nucleotide sequence ID" value="XM_073706658.1"/>
</dbReference>
<protein>
    <recommendedName>
        <fullName evidence="4">BZIP transcription factor</fullName>
    </recommendedName>
</protein>
<feature type="compositionally biased region" description="Low complexity" evidence="1">
    <location>
        <begin position="341"/>
        <end position="350"/>
    </location>
</feature>
<dbReference type="GeneID" id="300581108"/>
<dbReference type="CDD" id="cd14688">
    <property type="entry name" value="bZIP_YAP"/>
    <property type="match status" value="1"/>
</dbReference>
<feature type="region of interest" description="Disordered" evidence="1">
    <location>
        <begin position="147"/>
        <end position="206"/>
    </location>
</feature>
<feature type="region of interest" description="Disordered" evidence="1">
    <location>
        <begin position="52"/>
        <end position="74"/>
    </location>
</feature>
<evidence type="ECO:0008006" key="4">
    <source>
        <dbReference type="Google" id="ProtNLM"/>
    </source>
</evidence>
<feature type="region of interest" description="Disordered" evidence="1">
    <location>
        <begin position="466"/>
        <end position="485"/>
    </location>
</feature>
<feature type="compositionally biased region" description="Low complexity" evidence="1">
    <location>
        <begin position="147"/>
        <end position="161"/>
    </location>
</feature>
<organism evidence="2 3">
    <name type="scientific">Trichoderma ghanense</name>
    <dbReference type="NCBI Taxonomy" id="65468"/>
    <lineage>
        <taxon>Eukaryota</taxon>
        <taxon>Fungi</taxon>
        <taxon>Dikarya</taxon>
        <taxon>Ascomycota</taxon>
        <taxon>Pezizomycotina</taxon>
        <taxon>Sordariomycetes</taxon>
        <taxon>Hypocreomycetidae</taxon>
        <taxon>Hypocreales</taxon>
        <taxon>Hypocreaceae</taxon>
        <taxon>Trichoderma</taxon>
    </lineage>
</organism>
<keyword evidence="3" id="KW-1185">Reference proteome</keyword>
<dbReference type="EMBL" id="PPTA01000018">
    <property type="protein sequence ID" value="TFA98671.1"/>
    <property type="molecule type" value="Genomic_DNA"/>
</dbReference>
<dbReference type="Pfam" id="PF11905">
    <property type="entry name" value="DUF3425"/>
    <property type="match status" value="1"/>
</dbReference>
<accession>A0ABY2GRW6</accession>
<comment type="caution">
    <text evidence="2">The sequence shown here is derived from an EMBL/GenBank/DDBJ whole genome shotgun (WGS) entry which is preliminary data.</text>
</comment>
<dbReference type="InterPro" id="IPR021833">
    <property type="entry name" value="DUF3425"/>
</dbReference>
<evidence type="ECO:0000256" key="1">
    <source>
        <dbReference type="SAM" id="MobiDB-lite"/>
    </source>
</evidence>
<dbReference type="Gene3D" id="1.20.5.170">
    <property type="match status" value="1"/>
</dbReference>
<feature type="compositionally biased region" description="Basic and acidic residues" evidence="1">
    <location>
        <begin position="193"/>
        <end position="206"/>
    </location>
</feature>
<gene>
    <name evidence="2" type="ORF">CCMA1212_009582</name>
</gene>
<proteinExistence type="predicted"/>
<dbReference type="PANTHER" id="PTHR37012">
    <property type="entry name" value="B-ZIP TRANSCRIPTION FACTOR (EUROFUNG)-RELATED"/>
    <property type="match status" value="1"/>
</dbReference>
<evidence type="ECO:0000313" key="2">
    <source>
        <dbReference type="EMBL" id="TFA98671.1"/>
    </source>
</evidence>
<feature type="region of interest" description="Disordered" evidence="1">
    <location>
        <begin position="336"/>
        <end position="356"/>
    </location>
</feature>
<dbReference type="Proteomes" id="UP001642720">
    <property type="component" value="Unassembled WGS sequence"/>
</dbReference>